<dbReference type="PIRSF" id="PIRSF006060">
    <property type="entry name" value="AA_transporter"/>
    <property type="match status" value="1"/>
</dbReference>
<keyword evidence="8" id="KW-1185">Reference proteome</keyword>
<dbReference type="PANTHER" id="PTHR42770">
    <property type="entry name" value="AMINO ACID TRANSPORTER-RELATED"/>
    <property type="match status" value="1"/>
</dbReference>
<keyword evidence="3 6" id="KW-0812">Transmembrane</keyword>
<evidence type="ECO:0000313" key="7">
    <source>
        <dbReference type="EMBL" id="WPL18442.1"/>
    </source>
</evidence>
<evidence type="ECO:0000256" key="5">
    <source>
        <dbReference type="ARBA" id="ARBA00023136"/>
    </source>
</evidence>
<name>A0ABZ0SDA9_9GAMM</name>
<keyword evidence="5 6" id="KW-0472">Membrane</keyword>
<feature type="transmembrane region" description="Helical" evidence="6">
    <location>
        <begin position="45"/>
        <end position="68"/>
    </location>
</feature>
<protein>
    <submittedName>
        <fullName evidence="7">Amino acid permease YhdG</fullName>
    </submittedName>
</protein>
<dbReference type="Proteomes" id="UP001432180">
    <property type="component" value="Chromosome"/>
</dbReference>
<evidence type="ECO:0000313" key="8">
    <source>
        <dbReference type="Proteomes" id="UP001432180"/>
    </source>
</evidence>
<keyword evidence="2" id="KW-1003">Cell membrane</keyword>
<sequence>MTHSSHQLRRRVRFPFLVFYGVGTMVGGGFYALSGEIAGRVGLHAPLAFALAGLLALLSALSFAELSGRLPHSGGSARYVEEAFGRPRLAALVGWLVIGTGVVSAATLAVATTGFLRDLAPLPSVSTTLLLVLAMGLVAAWGIAEAVAVVVVITLLQIASLLYIVLSMGGVLGSLPAQASAILVPADLGAVAGLLGAAFLAFYAFIGFEDMVTVAEEVQDVRRALPAAVITSLLVTTALYVGVATVAVLAVPPAELAAADTPLARVVAEQGPLAVNAIVLVSMLAGVNSALVQMVMAARVAYGMAERRVAPAWLALVNARTQTPVRATALATLLVLVLALSFELEALAEATSAIILVVFTLVNLGLLRIKRRQPETPAAVLRLPIWVPGAGALVSAGLLLFQIGRWLS</sequence>
<gene>
    <name evidence="7" type="primary">yhdG</name>
    <name evidence="7" type="ORF">Thiowin_03515</name>
</gene>
<feature type="transmembrane region" description="Helical" evidence="6">
    <location>
        <begin position="379"/>
        <end position="403"/>
    </location>
</feature>
<evidence type="ECO:0000256" key="4">
    <source>
        <dbReference type="ARBA" id="ARBA00022989"/>
    </source>
</evidence>
<organism evidence="7 8">
    <name type="scientific">Thiorhodovibrio winogradskyi</name>
    <dbReference type="NCBI Taxonomy" id="77007"/>
    <lineage>
        <taxon>Bacteria</taxon>
        <taxon>Pseudomonadati</taxon>
        <taxon>Pseudomonadota</taxon>
        <taxon>Gammaproteobacteria</taxon>
        <taxon>Chromatiales</taxon>
        <taxon>Chromatiaceae</taxon>
        <taxon>Thiorhodovibrio</taxon>
    </lineage>
</organism>
<feature type="transmembrane region" description="Helical" evidence="6">
    <location>
        <begin position="323"/>
        <end position="342"/>
    </location>
</feature>
<evidence type="ECO:0000256" key="3">
    <source>
        <dbReference type="ARBA" id="ARBA00022692"/>
    </source>
</evidence>
<feature type="transmembrane region" description="Helical" evidence="6">
    <location>
        <begin position="12"/>
        <end position="33"/>
    </location>
</feature>
<feature type="transmembrane region" description="Helical" evidence="6">
    <location>
        <begin position="273"/>
        <end position="302"/>
    </location>
</feature>
<dbReference type="PANTHER" id="PTHR42770:SF7">
    <property type="entry name" value="MEMBRANE PROTEIN"/>
    <property type="match status" value="1"/>
</dbReference>
<accession>A0ABZ0SDA9</accession>
<dbReference type="Gene3D" id="1.20.1740.10">
    <property type="entry name" value="Amino acid/polyamine transporter I"/>
    <property type="match status" value="1"/>
</dbReference>
<dbReference type="EMBL" id="CP121472">
    <property type="protein sequence ID" value="WPL18442.1"/>
    <property type="molecule type" value="Genomic_DNA"/>
</dbReference>
<proteinExistence type="predicted"/>
<dbReference type="Pfam" id="PF13520">
    <property type="entry name" value="AA_permease_2"/>
    <property type="match status" value="1"/>
</dbReference>
<reference evidence="7 8" key="1">
    <citation type="journal article" date="2023" name="Microorganisms">
        <title>Thiorhodovibrio frisius and Trv. litoralis spp. nov., Two Novel Members from a Clade of Fastidious Purple Sulfur Bacteria That Exhibit Unique Red-Shifted Light-Harvesting Capabilities.</title>
        <authorList>
            <person name="Methner A."/>
            <person name="Kuzyk S.B."/>
            <person name="Petersen J."/>
            <person name="Bauer S."/>
            <person name="Brinkmann H."/>
            <person name="Sichau K."/>
            <person name="Wanner G."/>
            <person name="Wolf J."/>
            <person name="Neumann-Schaal M."/>
            <person name="Henke P."/>
            <person name="Tank M."/>
            <person name="Sproer C."/>
            <person name="Bunk B."/>
            <person name="Overmann J."/>
        </authorList>
    </citation>
    <scope>NUCLEOTIDE SEQUENCE [LARGE SCALE GENOMIC DNA]</scope>
    <source>
        <strain evidence="7 8">DSM 6702</strain>
    </source>
</reference>
<feature type="transmembrane region" description="Helical" evidence="6">
    <location>
        <begin position="348"/>
        <end position="367"/>
    </location>
</feature>
<evidence type="ECO:0000256" key="2">
    <source>
        <dbReference type="ARBA" id="ARBA00022475"/>
    </source>
</evidence>
<feature type="transmembrane region" description="Helical" evidence="6">
    <location>
        <begin position="89"/>
        <end position="116"/>
    </location>
</feature>
<feature type="transmembrane region" description="Helical" evidence="6">
    <location>
        <begin position="128"/>
        <end position="154"/>
    </location>
</feature>
<evidence type="ECO:0000256" key="6">
    <source>
        <dbReference type="SAM" id="Phobius"/>
    </source>
</evidence>
<feature type="transmembrane region" description="Helical" evidence="6">
    <location>
        <begin position="227"/>
        <end position="253"/>
    </location>
</feature>
<feature type="transmembrane region" description="Helical" evidence="6">
    <location>
        <begin position="188"/>
        <end position="206"/>
    </location>
</feature>
<dbReference type="InterPro" id="IPR002293">
    <property type="entry name" value="AA/rel_permease1"/>
</dbReference>
<dbReference type="InterPro" id="IPR050367">
    <property type="entry name" value="APC_superfamily"/>
</dbReference>
<evidence type="ECO:0000256" key="1">
    <source>
        <dbReference type="ARBA" id="ARBA00004651"/>
    </source>
</evidence>
<keyword evidence="4 6" id="KW-1133">Transmembrane helix</keyword>
<comment type="subcellular location">
    <subcellularLocation>
        <location evidence="1">Cell membrane</location>
        <topology evidence="1">Multi-pass membrane protein</topology>
    </subcellularLocation>
</comment>